<name>A0A061AHY7_9MOLU</name>
<dbReference type="Gene3D" id="3.40.50.720">
    <property type="entry name" value="NAD(P)-binding Rossmann-like Domain"/>
    <property type="match status" value="1"/>
</dbReference>
<comment type="similarity">
    <text evidence="1">Belongs to the 6-phosphogluconate dehydrogenase family.</text>
</comment>
<dbReference type="InParanoid" id="A0A061AHY7"/>
<protein>
    <submittedName>
        <fullName evidence="5">6-phosphogluconate dehydrogenase, decarboxylating</fullName>
    </submittedName>
</protein>
<dbReference type="InterPro" id="IPR004849">
    <property type="entry name" value="6DGDH_YqeC"/>
</dbReference>
<evidence type="ECO:0000256" key="1">
    <source>
        <dbReference type="ARBA" id="ARBA00008419"/>
    </source>
</evidence>
<dbReference type="GO" id="GO:0006098">
    <property type="term" value="P:pentose-phosphate shunt"/>
    <property type="evidence" value="ECO:0007669"/>
    <property type="project" value="InterPro"/>
</dbReference>
<dbReference type="Gene3D" id="1.10.1040.10">
    <property type="entry name" value="N-(1-d-carboxylethyl)-l-norvaline Dehydrogenase, domain 2"/>
    <property type="match status" value="1"/>
</dbReference>
<dbReference type="InterPro" id="IPR013328">
    <property type="entry name" value="6PGD_dom2"/>
</dbReference>
<keyword evidence="6" id="KW-1185">Reference proteome</keyword>
<keyword evidence="2" id="KW-0560">Oxidoreductase</keyword>
<dbReference type="GO" id="GO:0050661">
    <property type="term" value="F:NADP binding"/>
    <property type="evidence" value="ECO:0007669"/>
    <property type="project" value="InterPro"/>
</dbReference>
<feature type="domain" description="6-phosphogluconate dehydrogenase C-terminal" evidence="4">
    <location>
        <begin position="167"/>
        <end position="294"/>
    </location>
</feature>
<dbReference type="InterPro" id="IPR036291">
    <property type="entry name" value="NAD(P)-bd_dom_sf"/>
</dbReference>
<evidence type="ECO:0000313" key="5">
    <source>
        <dbReference type="EMBL" id="CDR30587.1"/>
    </source>
</evidence>
<dbReference type="PANTHER" id="PTHR11811">
    <property type="entry name" value="6-PHOSPHOGLUCONATE DEHYDROGENASE"/>
    <property type="match status" value="1"/>
</dbReference>
<dbReference type="InterPro" id="IPR008927">
    <property type="entry name" value="6-PGluconate_DH-like_C_sf"/>
</dbReference>
<dbReference type="OrthoDB" id="9804542at2"/>
<proteinExistence type="inferred from homology"/>
<organism evidence="5 6">
    <name type="scientific">Acholeplasma oculi</name>
    <dbReference type="NCBI Taxonomy" id="35623"/>
    <lineage>
        <taxon>Bacteria</taxon>
        <taxon>Bacillati</taxon>
        <taxon>Mycoplasmatota</taxon>
        <taxon>Mollicutes</taxon>
        <taxon>Acholeplasmatales</taxon>
        <taxon>Acholeplasmataceae</taxon>
        <taxon>Acholeplasma</taxon>
    </lineage>
</organism>
<dbReference type="AlphaFoldDB" id="A0A061AHY7"/>
<dbReference type="GO" id="GO:0019521">
    <property type="term" value="P:D-gluconate metabolic process"/>
    <property type="evidence" value="ECO:0007669"/>
    <property type="project" value="UniProtKB-KW"/>
</dbReference>
<dbReference type="NCBIfam" id="TIGR00872">
    <property type="entry name" value="gnd_rel"/>
    <property type="match status" value="1"/>
</dbReference>
<sequence length="299" mass="33647">MRIHLIGLGKMGANLALNLRDKKHEVLGFDLNDTARDVLRKEGIETFDELEKFLVRKNNDRLIVWLLIPNNLVDQVIDQVIPHLKERDIIVDAGNSNYKKSLERYEKLKEIDIDFVDVGTSGGTEGARYGACLMVGGTKDTYDYLEPIFKDVSQENGYGYMGSPGSGHFIKMVHNGIEYGMMQAIGEGFELIEKSPFEVDYDVLSKVWNHGSIIESALVGYIGNAFKKEAKLDSILGRIDDSGEGKWMVQEALDFGVAIPVIAQSLFTRYKSRDEHKFSEKVVAAMRNEFGGHSVYKKK</sequence>
<dbReference type="SUPFAM" id="SSF48179">
    <property type="entry name" value="6-phosphogluconate dehydrogenase C-terminal domain-like"/>
    <property type="match status" value="1"/>
</dbReference>
<evidence type="ECO:0000256" key="3">
    <source>
        <dbReference type="ARBA" id="ARBA00023064"/>
    </source>
</evidence>
<dbReference type="Pfam" id="PF03446">
    <property type="entry name" value="NAD_binding_2"/>
    <property type="match status" value="1"/>
</dbReference>
<evidence type="ECO:0000259" key="4">
    <source>
        <dbReference type="SMART" id="SM01350"/>
    </source>
</evidence>
<dbReference type="EMBL" id="LK028559">
    <property type="protein sequence ID" value="CDR30587.1"/>
    <property type="molecule type" value="Genomic_DNA"/>
</dbReference>
<dbReference type="PATRIC" id="fig|35623.3.peg.515"/>
<dbReference type="InterPro" id="IPR006183">
    <property type="entry name" value="Pgluconate_DH"/>
</dbReference>
<dbReference type="SMART" id="SM01350">
    <property type="entry name" value="6PGD"/>
    <property type="match status" value="1"/>
</dbReference>
<dbReference type="GO" id="GO:0004616">
    <property type="term" value="F:phosphogluconate dehydrogenase (decarboxylating) activity"/>
    <property type="evidence" value="ECO:0007669"/>
    <property type="project" value="InterPro"/>
</dbReference>
<keyword evidence="3" id="KW-0311">Gluconate utilization</keyword>
<evidence type="ECO:0000313" key="6">
    <source>
        <dbReference type="Proteomes" id="UP000032434"/>
    </source>
</evidence>
<accession>A0A061AHY7</accession>
<dbReference type="Pfam" id="PF00393">
    <property type="entry name" value="6PGD"/>
    <property type="match status" value="1"/>
</dbReference>
<dbReference type="HOGENOM" id="CLU_024540_0_0_14"/>
<dbReference type="KEGG" id="aoc:Aocu_05140"/>
<reference evidence="6" key="1">
    <citation type="submission" date="2014-05" db="EMBL/GenBank/DDBJ databases">
        <authorList>
            <person name="Kube M."/>
        </authorList>
    </citation>
    <scope>NUCLEOTIDE SEQUENCE [LARGE SCALE GENOMIC DNA]</scope>
</reference>
<dbReference type="NCBIfam" id="NF007161">
    <property type="entry name" value="PRK09599.1"/>
    <property type="match status" value="1"/>
</dbReference>
<dbReference type="STRING" id="35623.Aocu_05140"/>
<dbReference type="PRINTS" id="PR00076">
    <property type="entry name" value="6PGDHDRGNASE"/>
</dbReference>
<dbReference type="InterPro" id="IPR006115">
    <property type="entry name" value="6PGDH_NADP-bd"/>
</dbReference>
<dbReference type="Proteomes" id="UP000032434">
    <property type="component" value="Chromosome 1"/>
</dbReference>
<evidence type="ECO:0000256" key="2">
    <source>
        <dbReference type="ARBA" id="ARBA00023002"/>
    </source>
</evidence>
<dbReference type="InterPro" id="IPR006114">
    <property type="entry name" value="6PGDH_C"/>
</dbReference>
<gene>
    <name evidence="5" type="primary">gndA</name>
    <name evidence="5" type="ORF">Aocu_05140</name>
</gene>
<dbReference type="SUPFAM" id="SSF51735">
    <property type="entry name" value="NAD(P)-binding Rossmann-fold domains"/>
    <property type="match status" value="1"/>
</dbReference>
<dbReference type="FunCoup" id="A0A061AHY7">
    <property type="interactions" value="46"/>
</dbReference>
<dbReference type="RefSeq" id="WP_045749119.1">
    <property type="nucleotide sequence ID" value="NZ_FUZK01000003.1"/>
</dbReference>